<dbReference type="AlphaFoldDB" id="A0A2Z5A700"/>
<organism evidence="2 3">
    <name type="scientific">Pseudomonas oryzihabitans</name>
    <dbReference type="NCBI Taxonomy" id="47885"/>
    <lineage>
        <taxon>Bacteria</taxon>
        <taxon>Pseudomonadati</taxon>
        <taxon>Pseudomonadota</taxon>
        <taxon>Gammaproteobacteria</taxon>
        <taxon>Pseudomonadales</taxon>
        <taxon>Pseudomonadaceae</taxon>
        <taxon>Pseudomonas</taxon>
    </lineage>
</organism>
<dbReference type="EMBL" id="CP022198">
    <property type="protein sequence ID" value="AXA65091.1"/>
    <property type="molecule type" value="Genomic_DNA"/>
</dbReference>
<name>A0A2Z5A700_9PSED</name>
<evidence type="ECO:0000313" key="3">
    <source>
        <dbReference type="Proteomes" id="UP000250579"/>
    </source>
</evidence>
<gene>
    <name evidence="2" type="ORF">CE139_04495</name>
</gene>
<evidence type="ECO:0000313" key="2">
    <source>
        <dbReference type="EMBL" id="AXA65091.1"/>
    </source>
</evidence>
<feature type="region of interest" description="Disordered" evidence="1">
    <location>
        <begin position="112"/>
        <end position="146"/>
    </location>
</feature>
<protein>
    <submittedName>
        <fullName evidence="2">Uncharacterized protein</fullName>
    </submittedName>
</protein>
<dbReference type="Proteomes" id="UP000250579">
    <property type="component" value="Chromosome"/>
</dbReference>
<sequence length="146" mass="15411">MSEASDDLTLRLNVKFRDGTAPTLQAELLRLPGRQRVKRLLELGSLGLMAERVISADGGTRSSPGLTAPRLDAVAHQAAAPLGGQTIEKVSDPAEPSQEVGKIPIAGVVAAVEASQSSDHQQRAEETPGLSTRPRRRPGFNVDLTG</sequence>
<accession>A0A2Z5A700</accession>
<reference evidence="2 3" key="1">
    <citation type="submission" date="2017-06" db="EMBL/GenBank/DDBJ databases">
        <title>Evolution towards high GC content and high-temperature stress adaptation in endophytic Pseudomonas oryzihabitans impacted its plant-growth promoting traits.</title>
        <authorList>
            <person name="Nascimento F.X."/>
        </authorList>
    </citation>
    <scope>NUCLEOTIDE SEQUENCE [LARGE SCALE GENOMIC DNA]</scope>
    <source>
        <strain evidence="2 3">MS8</strain>
    </source>
</reference>
<evidence type="ECO:0000256" key="1">
    <source>
        <dbReference type="SAM" id="MobiDB-lite"/>
    </source>
</evidence>
<proteinExistence type="predicted"/>